<dbReference type="EMBL" id="JBEPLJ010000006">
    <property type="protein sequence ID" value="MET3585855.1"/>
    <property type="molecule type" value="Genomic_DNA"/>
</dbReference>
<protein>
    <submittedName>
        <fullName evidence="1">Lipoprotein YmbA</fullName>
    </submittedName>
</protein>
<dbReference type="PROSITE" id="PS51257">
    <property type="entry name" value="PROKAR_LIPOPROTEIN"/>
    <property type="match status" value="1"/>
</dbReference>
<accession>A0ABV2H5M5</accession>
<comment type="caution">
    <text evidence="1">The sequence shown here is derived from an EMBL/GenBank/DDBJ whole genome shotgun (WGS) entry which is preliminary data.</text>
</comment>
<sequence>MKYVVLIAIVWLAGCATSQPSYYQPPTTAPIYK</sequence>
<dbReference type="Proteomes" id="UP001549031">
    <property type="component" value="Unassembled WGS sequence"/>
</dbReference>
<keyword evidence="1" id="KW-0449">Lipoprotein</keyword>
<reference evidence="1 2" key="1">
    <citation type="submission" date="2024-06" db="EMBL/GenBank/DDBJ databases">
        <title>Genomic Encyclopedia of Type Strains, Phase IV (KMG-IV): sequencing the most valuable type-strain genomes for metagenomic binning, comparative biology and taxonomic classification.</title>
        <authorList>
            <person name="Goeker M."/>
        </authorList>
    </citation>
    <scope>NUCLEOTIDE SEQUENCE [LARGE SCALE GENOMIC DNA]</scope>
    <source>
        <strain evidence="1 2">DSM 105042</strain>
    </source>
</reference>
<evidence type="ECO:0000313" key="1">
    <source>
        <dbReference type="EMBL" id="MET3585855.1"/>
    </source>
</evidence>
<evidence type="ECO:0000313" key="2">
    <source>
        <dbReference type="Proteomes" id="UP001549031"/>
    </source>
</evidence>
<name>A0ABV2H5M5_9HYPH</name>
<keyword evidence="2" id="KW-1185">Reference proteome</keyword>
<gene>
    <name evidence="1" type="ORF">ABID21_001964</name>
</gene>
<proteinExistence type="predicted"/>
<organism evidence="1 2">
    <name type="scientific">Pseudorhizobium tarimense</name>
    <dbReference type="NCBI Taxonomy" id="1079109"/>
    <lineage>
        <taxon>Bacteria</taxon>
        <taxon>Pseudomonadati</taxon>
        <taxon>Pseudomonadota</taxon>
        <taxon>Alphaproteobacteria</taxon>
        <taxon>Hyphomicrobiales</taxon>
        <taxon>Rhizobiaceae</taxon>
        <taxon>Rhizobium/Agrobacterium group</taxon>
        <taxon>Pseudorhizobium</taxon>
    </lineage>
</organism>